<feature type="domain" description="YheO-like" evidence="1">
    <location>
        <begin position="15"/>
        <end position="136"/>
    </location>
</feature>
<comment type="caution">
    <text evidence="4">The sequence shown here is derived from an EMBL/GenBank/DDBJ whole genome shotgun (WGS) entry which is preliminary data.</text>
</comment>
<dbReference type="Pfam" id="PF08348">
    <property type="entry name" value="PAS_6"/>
    <property type="match status" value="1"/>
</dbReference>
<proteinExistence type="predicted"/>
<accession>A0A6M0CZ22</accession>
<dbReference type="EMBL" id="JAAHBU010000213">
    <property type="protein sequence ID" value="NER64999.1"/>
    <property type="molecule type" value="Genomic_DNA"/>
</dbReference>
<keyword evidence="6" id="KW-1185">Reference proteome</keyword>
<gene>
    <name evidence="3" type="ORF">G3435_16680</name>
    <name evidence="4" type="ORF">G3436_15395</name>
</gene>
<accession>A0A6B3NS95</accession>
<dbReference type="RefSeq" id="WP_163946459.1">
    <property type="nucleotide sequence ID" value="NZ_JAAHBU010000213.1"/>
</dbReference>
<evidence type="ECO:0000259" key="1">
    <source>
        <dbReference type="Pfam" id="PF08348"/>
    </source>
</evidence>
<dbReference type="InterPro" id="IPR039445">
    <property type="entry name" value="DauR-like_HTH"/>
</dbReference>
<dbReference type="AlphaFoldDB" id="A0A6B3NS95"/>
<evidence type="ECO:0000313" key="4">
    <source>
        <dbReference type="EMBL" id="NER64999.1"/>
    </source>
</evidence>
<evidence type="ECO:0000259" key="2">
    <source>
        <dbReference type="Pfam" id="PF13309"/>
    </source>
</evidence>
<protein>
    <recommendedName>
        <fullName evidence="7">Transcriptional regulator</fullName>
    </recommendedName>
</protein>
<evidence type="ECO:0000313" key="6">
    <source>
        <dbReference type="Proteomes" id="UP000482634"/>
    </source>
</evidence>
<dbReference type="EMBL" id="JAAHBV010000361">
    <property type="protein sequence ID" value="NER61164.1"/>
    <property type="molecule type" value="Genomic_DNA"/>
</dbReference>
<feature type="domain" description="Transcriptional regulator DauR-like HTH" evidence="2">
    <location>
        <begin position="164"/>
        <end position="225"/>
    </location>
</feature>
<sequence>MTSEPAISPERQWVLNVLQATVQMLGSVLGRNTEIVLHDLTRPEHSVIAIANGHVSGRRVGSPVLAGPREDQGFNAVLQAMREPGSHTPVVVGNYPTQGRDGKTLRSATAVFRDAHGEPFASLCVNTDLSGITAAQACLEQLLAAPLAPTPEPADSQPDLEQLMAQIIDTALADARSQGRKFGKAQKLEAVRQMHEGGLFIVKGAVEKAAAALEVTRYTIYNYLDEIRKG</sequence>
<dbReference type="InterPro" id="IPR013559">
    <property type="entry name" value="YheO"/>
</dbReference>
<dbReference type="PANTHER" id="PTHR35568:SF1">
    <property type="entry name" value="TRANSCRIPTIONAL REGULATOR DAUR"/>
    <property type="match status" value="1"/>
</dbReference>
<dbReference type="PANTHER" id="PTHR35568">
    <property type="entry name" value="TRANSCRIPTIONAL REGULATOR DAUR"/>
    <property type="match status" value="1"/>
</dbReference>
<evidence type="ECO:0000313" key="3">
    <source>
        <dbReference type="EMBL" id="NER61164.1"/>
    </source>
</evidence>
<name>A0A6B3NS95_9PSED</name>
<dbReference type="Proteomes" id="UP000480410">
    <property type="component" value="Unassembled WGS sequence"/>
</dbReference>
<dbReference type="Pfam" id="PF13309">
    <property type="entry name" value="HTH_22"/>
    <property type="match status" value="1"/>
</dbReference>
<evidence type="ECO:0000313" key="5">
    <source>
        <dbReference type="Proteomes" id="UP000480410"/>
    </source>
</evidence>
<dbReference type="Proteomes" id="UP000482634">
    <property type="component" value="Unassembled WGS sequence"/>
</dbReference>
<evidence type="ECO:0008006" key="7">
    <source>
        <dbReference type="Google" id="ProtNLM"/>
    </source>
</evidence>
<organism evidence="4 6">
    <name type="scientific">Pseudomonas brassicae</name>
    <dbReference type="NCBI Taxonomy" id="2708063"/>
    <lineage>
        <taxon>Bacteria</taxon>
        <taxon>Pseudomonadati</taxon>
        <taxon>Pseudomonadota</taxon>
        <taxon>Gammaproteobacteria</taxon>
        <taxon>Pseudomonadales</taxon>
        <taxon>Pseudomonadaceae</taxon>
        <taxon>Pseudomonas</taxon>
    </lineage>
</organism>
<reference evidence="5 6" key="1">
    <citation type="submission" date="2020-02" db="EMBL/GenBank/DDBJ databases">
        <title>Broccoli isolated Pseudomonas sp.</title>
        <authorList>
            <person name="Fujikawa T."/>
            <person name="Sawada H."/>
        </authorList>
    </citation>
    <scope>NUCLEOTIDE SEQUENCE [LARGE SCALE GENOMIC DNA]</scope>
    <source>
        <strain evidence="4 6">MAFF212427</strain>
        <strain evidence="3 5">MAFF212428</strain>
    </source>
</reference>
<dbReference type="InterPro" id="IPR039446">
    <property type="entry name" value="DauR-like"/>
</dbReference>